<evidence type="ECO:0000313" key="1">
    <source>
        <dbReference type="EMBL" id="SVB80164.1"/>
    </source>
</evidence>
<dbReference type="Gene3D" id="2.60.40.10">
    <property type="entry name" value="Immunoglobulins"/>
    <property type="match status" value="1"/>
</dbReference>
<dbReference type="AlphaFoldDB" id="A0A382GYY8"/>
<dbReference type="Pfam" id="PF05935">
    <property type="entry name" value="Arylsulfotrans"/>
    <property type="match status" value="1"/>
</dbReference>
<dbReference type="InterPro" id="IPR053143">
    <property type="entry name" value="Arylsulfate_ST"/>
</dbReference>
<dbReference type="EMBL" id="UINC01058188">
    <property type="protein sequence ID" value="SVB80164.1"/>
    <property type="molecule type" value="Genomic_DNA"/>
</dbReference>
<gene>
    <name evidence="1" type="ORF">METZ01_LOCUS233018</name>
</gene>
<dbReference type="GO" id="GO:0004062">
    <property type="term" value="F:aryl sulfotransferase activity"/>
    <property type="evidence" value="ECO:0007669"/>
    <property type="project" value="InterPro"/>
</dbReference>
<organism evidence="1">
    <name type="scientific">marine metagenome</name>
    <dbReference type="NCBI Taxonomy" id="408172"/>
    <lineage>
        <taxon>unclassified sequences</taxon>
        <taxon>metagenomes</taxon>
        <taxon>ecological metagenomes</taxon>
    </lineage>
</organism>
<dbReference type="InterPro" id="IPR010262">
    <property type="entry name" value="Arylsulfotransferase_bact"/>
</dbReference>
<dbReference type="SUPFAM" id="SSF63829">
    <property type="entry name" value="Calcium-dependent phosphotriesterase"/>
    <property type="match status" value="1"/>
</dbReference>
<proteinExistence type="predicted"/>
<feature type="non-terminal residue" evidence="1">
    <location>
        <position position="482"/>
    </location>
</feature>
<dbReference type="PANTHER" id="PTHR35340:SF5">
    <property type="entry name" value="ASST-DOMAIN-CONTAINING PROTEIN"/>
    <property type="match status" value="1"/>
</dbReference>
<dbReference type="PANTHER" id="PTHR35340">
    <property type="entry name" value="PQQ ENZYME REPEAT PROTEIN-RELATED"/>
    <property type="match status" value="1"/>
</dbReference>
<feature type="non-terminal residue" evidence="1">
    <location>
        <position position="1"/>
    </location>
</feature>
<accession>A0A382GYY8</accession>
<dbReference type="InterPro" id="IPR013783">
    <property type="entry name" value="Ig-like_fold"/>
</dbReference>
<reference evidence="1" key="1">
    <citation type="submission" date="2018-05" db="EMBL/GenBank/DDBJ databases">
        <authorList>
            <person name="Lanie J.A."/>
            <person name="Ng W.-L."/>
            <person name="Kazmierczak K.M."/>
            <person name="Andrzejewski T.M."/>
            <person name="Davidsen T.M."/>
            <person name="Wayne K.J."/>
            <person name="Tettelin H."/>
            <person name="Glass J.I."/>
            <person name="Rusch D."/>
            <person name="Podicherti R."/>
            <person name="Tsui H.-C.T."/>
            <person name="Winkler M.E."/>
        </authorList>
    </citation>
    <scope>NUCLEOTIDE SEQUENCE</scope>
</reference>
<protein>
    <recommendedName>
        <fullName evidence="2">Fibronectin type-III domain-containing protein</fullName>
    </recommendedName>
</protein>
<sequence>SGEILNYIHVVFDWDQEPMAHSYQLEISNNIVFNDNSLIINEVKTTYVEQNYIDWGQKYFWRLRSVYNNNNGDWIGPDSFTTAQAELGPFNPTLFQSELVQNGLTVFGNDWPISTIVFDLQGREVWNDGDNNFLQNYISPHGELYGFGIQDWPSYTGTEFNFRNEVLWHGPDDVYIDGHAFKQIPNGNYMGFVHETQMGPIPEGEWSFIYQGIGYVADGETIEFPWVGNRLVEWDWETGEEVWSWNAFDHYSMLDYDAYGGTWWWGTQWHDWLHSNAFYFDEQESAIYMSHRHLSRITKIDYPSGDVLWMMGLPCPYMESCSNHICTELEFSFQHNIQLTDDGHLLFFDNGNMSPILQGLEEPLSRALEVEVSTSGDCEVIWLYTLDEELYSPMHGSVQQLTNGNYLINSFGGGGTILEVSPGQELVWSVHLGTESEPIYSYRAYRIPSVHPDAFSVIVNNYRSIELVSNFFVDGIILDDVD</sequence>
<evidence type="ECO:0008006" key="2">
    <source>
        <dbReference type="Google" id="ProtNLM"/>
    </source>
</evidence>
<name>A0A382GYY8_9ZZZZ</name>